<dbReference type="KEGG" id="oaa:114812963"/>
<evidence type="ECO:0000256" key="2">
    <source>
        <dbReference type="ARBA" id="ARBA00022737"/>
    </source>
</evidence>
<dbReference type="InterPro" id="IPR002110">
    <property type="entry name" value="Ankyrin_rpt"/>
</dbReference>
<dbReference type="InterPro" id="IPR001496">
    <property type="entry name" value="SOCS_box"/>
</dbReference>
<evidence type="ECO:0000313" key="7">
    <source>
        <dbReference type="Proteomes" id="UP000002279"/>
    </source>
</evidence>
<dbReference type="InterPro" id="IPR050663">
    <property type="entry name" value="Ankyrin-SOCS_Box"/>
</dbReference>
<protein>
    <submittedName>
        <fullName evidence="6">Ankyrin repeat and SOCS box containing 12</fullName>
    </submittedName>
</protein>
<keyword evidence="2" id="KW-0677">Repeat</keyword>
<dbReference type="OrthoDB" id="539213at2759"/>
<evidence type="ECO:0000259" key="5">
    <source>
        <dbReference type="PROSITE" id="PS50225"/>
    </source>
</evidence>
<dbReference type="Bgee" id="ENSOANG00000046115">
    <property type="expression patterns" value="Expressed in heart and 1 other cell type or tissue"/>
</dbReference>
<dbReference type="PROSITE" id="PS50088">
    <property type="entry name" value="ANK_REPEAT"/>
    <property type="match status" value="4"/>
</dbReference>
<name>A0A6I8N8P4_ORNAN</name>
<dbReference type="PROSITE" id="PS50225">
    <property type="entry name" value="SOCS"/>
    <property type="match status" value="1"/>
</dbReference>
<dbReference type="UniPathway" id="UPA00143"/>
<dbReference type="GO" id="GO:0061630">
    <property type="term" value="F:ubiquitin protein ligase activity"/>
    <property type="evidence" value="ECO:0007669"/>
    <property type="project" value="Ensembl"/>
</dbReference>
<dbReference type="PANTHER" id="PTHR24193:SF121">
    <property type="entry name" value="ADA2A-CONTAINING COMPLEX COMPONENT 3, ISOFORM D"/>
    <property type="match status" value="1"/>
</dbReference>
<sequence>MRVASLRSTKTSHMDVTKIFSLLRLEEEEEVGERMEGEGEEAAARAKQELSRAVGADDHGALDLLLRQPRYKRFIDSRSGWGVPGTPLRLAAARGHPRCLRVLLAHGAEVDRLDAKAQTPLFTAVSHGHAACVRLLLEAGASPLGSAFNNCSPVLAAARDGHRAILRALLAHGADANVRARVPAWAPGPAGCTGPLYLAAAYGHLECFRLLLLHGADPDYNCTDPRLLARVSRPRTLLELCLRRGCGPDYVRLLVDFGANVYLPPLPPGGPPADGEAVALLRRERAHPKPLMSQARLAVRRALPLAGRAQVVDQLGLPPRLADYLKHQS</sequence>
<evidence type="ECO:0000313" key="6">
    <source>
        <dbReference type="Ensembl" id="ENSOANP00000037238.1"/>
    </source>
</evidence>
<dbReference type="PANTHER" id="PTHR24193">
    <property type="entry name" value="ANKYRIN REPEAT PROTEIN"/>
    <property type="match status" value="1"/>
</dbReference>
<dbReference type="RefSeq" id="XP_028923925.1">
    <property type="nucleotide sequence ID" value="XM_029068092.2"/>
</dbReference>
<dbReference type="SMART" id="SM00969">
    <property type="entry name" value="SOCS_box"/>
    <property type="match status" value="1"/>
</dbReference>
<reference evidence="6" key="3">
    <citation type="submission" date="2025-09" db="UniProtKB">
        <authorList>
            <consortium name="Ensembl"/>
        </authorList>
    </citation>
    <scope>IDENTIFICATION</scope>
    <source>
        <strain evidence="6">Glennie</strain>
    </source>
</reference>
<dbReference type="GO" id="GO:0000151">
    <property type="term" value="C:ubiquitin ligase complex"/>
    <property type="evidence" value="ECO:0000318"/>
    <property type="project" value="GO_Central"/>
</dbReference>
<dbReference type="SMART" id="SM00248">
    <property type="entry name" value="ANK"/>
    <property type="match status" value="5"/>
</dbReference>
<organism evidence="6 7">
    <name type="scientific">Ornithorhynchus anatinus</name>
    <name type="common">Duckbill platypus</name>
    <dbReference type="NCBI Taxonomy" id="9258"/>
    <lineage>
        <taxon>Eukaryota</taxon>
        <taxon>Metazoa</taxon>
        <taxon>Chordata</taxon>
        <taxon>Craniata</taxon>
        <taxon>Vertebrata</taxon>
        <taxon>Euteleostomi</taxon>
        <taxon>Mammalia</taxon>
        <taxon>Monotremata</taxon>
        <taxon>Ornithorhynchidae</taxon>
        <taxon>Ornithorhynchus</taxon>
    </lineage>
</organism>
<gene>
    <name evidence="6" type="primary">ASB12</name>
</gene>
<dbReference type="FunCoup" id="A0A6I8N8P4">
    <property type="interactions" value="8"/>
</dbReference>
<feature type="repeat" description="ANK" evidence="4">
    <location>
        <begin position="195"/>
        <end position="223"/>
    </location>
</feature>
<dbReference type="Pfam" id="PF07525">
    <property type="entry name" value="SOCS_box"/>
    <property type="match status" value="1"/>
</dbReference>
<dbReference type="Gene3D" id="1.25.40.20">
    <property type="entry name" value="Ankyrin repeat-containing domain"/>
    <property type="match status" value="1"/>
</dbReference>
<feature type="domain" description="SOCS box" evidence="5">
    <location>
        <begin position="281"/>
        <end position="329"/>
    </location>
</feature>
<accession>A0A6I8N8P4</accession>
<dbReference type="Ensembl" id="ENSOANT00000047047.1">
    <property type="protein sequence ID" value="ENSOANP00000037238.1"/>
    <property type="gene ID" value="ENSOANG00000046115.1"/>
</dbReference>
<feature type="repeat" description="ANK" evidence="4">
    <location>
        <begin position="86"/>
        <end position="115"/>
    </location>
</feature>
<keyword evidence="7" id="KW-1185">Reference proteome</keyword>
<evidence type="ECO:0000256" key="3">
    <source>
        <dbReference type="ARBA" id="ARBA00023043"/>
    </source>
</evidence>
<dbReference type="InterPro" id="IPR036770">
    <property type="entry name" value="Ankyrin_rpt-contain_sf"/>
</dbReference>
<dbReference type="OMA" id="DYNCTDR"/>
<evidence type="ECO:0000256" key="1">
    <source>
        <dbReference type="ARBA" id="ARBA00004906"/>
    </source>
</evidence>
<keyword evidence="3 4" id="KW-0040">ANK repeat</keyword>
<dbReference type="SUPFAM" id="SSF48403">
    <property type="entry name" value="Ankyrin repeat"/>
    <property type="match status" value="1"/>
</dbReference>
<proteinExistence type="predicted"/>
<evidence type="ECO:0000256" key="4">
    <source>
        <dbReference type="PROSITE-ProRule" id="PRU00023"/>
    </source>
</evidence>
<dbReference type="PROSITE" id="PS50297">
    <property type="entry name" value="ANK_REP_REGION"/>
    <property type="match status" value="4"/>
</dbReference>
<dbReference type="InParanoid" id="A0A6I8N8P4"/>
<reference evidence="6 7" key="1">
    <citation type="journal article" date="2008" name="Nature">
        <title>Genome analysis of the platypus reveals unique signatures of evolution.</title>
        <authorList>
            <person name="Warren W.C."/>
            <person name="Hillier L.W."/>
            <person name="Marshall Graves J.A."/>
            <person name="Birney E."/>
            <person name="Ponting C.P."/>
            <person name="Grutzner F."/>
            <person name="Belov K."/>
            <person name="Miller W."/>
            <person name="Clarke L."/>
            <person name="Chinwalla A.T."/>
            <person name="Yang S.P."/>
            <person name="Heger A."/>
            <person name="Locke D.P."/>
            <person name="Miethke P."/>
            <person name="Waters P.D."/>
            <person name="Veyrunes F."/>
            <person name="Fulton L."/>
            <person name="Fulton B."/>
            <person name="Graves T."/>
            <person name="Wallis J."/>
            <person name="Puente X.S."/>
            <person name="Lopez-Otin C."/>
            <person name="Ordonez G.R."/>
            <person name="Eichler E.E."/>
            <person name="Chen L."/>
            <person name="Cheng Z."/>
            <person name="Deakin J.E."/>
            <person name="Alsop A."/>
            <person name="Thompson K."/>
            <person name="Kirby P."/>
            <person name="Papenfuss A.T."/>
            <person name="Wakefield M.J."/>
            <person name="Olender T."/>
            <person name="Lancet D."/>
            <person name="Huttley G.A."/>
            <person name="Smit A.F."/>
            <person name="Pask A."/>
            <person name="Temple-Smith P."/>
            <person name="Batzer M.A."/>
            <person name="Walker J.A."/>
            <person name="Konkel M.K."/>
            <person name="Harris R.S."/>
            <person name="Whittington C.M."/>
            <person name="Wong E.S."/>
            <person name="Gemmell N.J."/>
            <person name="Buschiazzo E."/>
            <person name="Vargas Jentzsch I.M."/>
            <person name="Merkel A."/>
            <person name="Schmitz J."/>
            <person name="Zemann A."/>
            <person name="Churakov G."/>
            <person name="Kriegs J.O."/>
            <person name="Brosius J."/>
            <person name="Murchison E.P."/>
            <person name="Sachidanandam R."/>
            <person name="Smith C."/>
            <person name="Hannon G.J."/>
            <person name="Tsend-Ayush E."/>
            <person name="McMillan D."/>
            <person name="Attenborough R."/>
            <person name="Rens W."/>
            <person name="Ferguson-Smith M."/>
            <person name="Lefevre C.M."/>
            <person name="Sharp J.A."/>
            <person name="Nicholas K.R."/>
            <person name="Ray D.A."/>
            <person name="Kube M."/>
            <person name="Reinhardt R."/>
            <person name="Pringle T.H."/>
            <person name="Taylor J."/>
            <person name="Jones R.C."/>
            <person name="Nixon B."/>
            <person name="Dacheux J.L."/>
            <person name="Niwa H."/>
            <person name="Sekita Y."/>
            <person name="Huang X."/>
            <person name="Stark A."/>
            <person name="Kheradpour P."/>
            <person name="Kellis M."/>
            <person name="Flicek P."/>
            <person name="Chen Y."/>
            <person name="Webber C."/>
            <person name="Hardison R."/>
            <person name="Nelson J."/>
            <person name="Hallsworth-Pepin K."/>
            <person name="Delehaunty K."/>
            <person name="Markovic C."/>
            <person name="Minx P."/>
            <person name="Feng Y."/>
            <person name="Kremitzki C."/>
            <person name="Mitreva M."/>
            <person name="Glasscock J."/>
            <person name="Wylie T."/>
            <person name="Wohldmann P."/>
            <person name="Thiru P."/>
            <person name="Nhan M.N."/>
            <person name="Pohl C.S."/>
            <person name="Smith S.M."/>
            <person name="Hou S."/>
            <person name="Nefedov M."/>
            <person name="de Jong P.J."/>
            <person name="Renfree M.B."/>
            <person name="Mardis E.R."/>
            <person name="Wilson R.K."/>
        </authorList>
    </citation>
    <scope>NUCLEOTIDE SEQUENCE [LARGE SCALE GENOMIC DNA]</scope>
    <source>
        <strain evidence="6 7">Glennie</strain>
    </source>
</reference>
<dbReference type="Pfam" id="PF12796">
    <property type="entry name" value="Ank_2"/>
    <property type="match status" value="1"/>
</dbReference>
<reference evidence="6" key="2">
    <citation type="submission" date="2025-08" db="UniProtKB">
        <authorList>
            <consortium name="Ensembl"/>
        </authorList>
    </citation>
    <scope>IDENTIFICATION</scope>
    <source>
        <strain evidence="6">Glennie</strain>
    </source>
</reference>
<feature type="repeat" description="ANK" evidence="4">
    <location>
        <begin position="116"/>
        <end position="142"/>
    </location>
</feature>
<dbReference type="GeneTree" id="ENSGT00940000153902"/>
<dbReference type="CTD" id="142689"/>
<dbReference type="GO" id="GO:0016567">
    <property type="term" value="P:protein ubiquitination"/>
    <property type="evidence" value="ECO:0007669"/>
    <property type="project" value="UniProtKB-UniPathway"/>
</dbReference>
<comment type="pathway">
    <text evidence="1">Protein modification; protein ubiquitination.</text>
</comment>
<feature type="repeat" description="ANK" evidence="4">
    <location>
        <begin position="149"/>
        <end position="181"/>
    </location>
</feature>
<dbReference type="Pfam" id="PF00023">
    <property type="entry name" value="Ank"/>
    <property type="match status" value="1"/>
</dbReference>
<dbReference type="Proteomes" id="UP000002279">
    <property type="component" value="Chromosome 6"/>
</dbReference>
<dbReference type="AlphaFoldDB" id="A0A6I8N8P4"/>
<dbReference type="GeneID" id="114812963"/>
<dbReference type="RefSeq" id="XP_028923922.1">
    <property type="nucleotide sequence ID" value="XM_029068089.2"/>
</dbReference>